<dbReference type="AlphaFoldDB" id="A0A453CFH0"/>
<reference evidence="3" key="2">
    <citation type="journal article" date="2017" name="Nat. Plants">
        <title>The Aegilops tauschii genome reveals multiple impacts of transposons.</title>
        <authorList>
            <person name="Zhao G."/>
            <person name="Zou C."/>
            <person name="Li K."/>
            <person name="Wang K."/>
            <person name="Li T."/>
            <person name="Gao L."/>
            <person name="Zhang X."/>
            <person name="Wang H."/>
            <person name="Yang Z."/>
            <person name="Liu X."/>
            <person name="Jiang W."/>
            <person name="Mao L."/>
            <person name="Kong X."/>
            <person name="Jiao Y."/>
            <person name="Jia J."/>
        </authorList>
    </citation>
    <scope>NUCLEOTIDE SEQUENCE [LARGE SCALE GENOMIC DNA]</scope>
    <source>
        <strain evidence="3">cv. AL8/78</strain>
    </source>
</reference>
<dbReference type="Gramene" id="AET2Gv20827500.3">
    <property type="protein sequence ID" value="AET2Gv20827500.3"/>
    <property type="gene ID" value="AET2Gv20827500"/>
</dbReference>
<reference evidence="3" key="1">
    <citation type="journal article" date="2014" name="Science">
        <title>Ancient hybridizations among the ancestral genomes of bread wheat.</title>
        <authorList>
            <consortium name="International Wheat Genome Sequencing Consortium,"/>
            <person name="Marcussen T."/>
            <person name="Sandve S.R."/>
            <person name="Heier L."/>
            <person name="Spannagl M."/>
            <person name="Pfeifer M."/>
            <person name="Jakobsen K.S."/>
            <person name="Wulff B.B."/>
            <person name="Steuernagel B."/>
            <person name="Mayer K.F."/>
            <person name="Olsen O.A."/>
        </authorList>
    </citation>
    <scope>NUCLEOTIDE SEQUENCE [LARGE SCALE GENOMIC DNA]</scope>
    <source>
        <strain evidence="3">cv. AL8/78</strain>
    </source>
</reference>
<protein>
    <submittedName>
        <fullName evidence="2">Uncharacterized protein</fullName>
    </submittedName>
</protein>
<dbReference type="EnsemblPlants" id="AET2Gv20827500.3">
    <property type="protein sequence ID" value="AET2Gv20827500.3"/>
    <property type="gene ID" value="AET2Gv20827500"/>
</dbReference>
<feature type="compositionally biased region" description="Basic and acidic residues" evidence="1">
    <location>
        <begin position="1"/>
        <end position="11"/>
    </location>
</feature>
<reference evidence="2" key="5">
    <citation type="journal article" date="2021" name="G3 (Bethesda)">
        <title>Aegilops tauschii genome assembly Aet v5.0 features greater sequence contiguity and improved annotation.</title>
        <authorList>
            <person name="Wang L."/>
            <person name="Zhu T."/>
            <person name="Rodriguez J.C."/>
            <person name="Deal K.R."/>
            <person name="Dubcovsky J."/>
            <person name="McGuire P.E."/>
            <person name="Lux T."/>
            <person name="Spannagl M."/>
            <person name="Mayer K.F.X."/>
            <person name="Baldrich P."/>
            <person name="Meyers B.C."/>
            <person name="Huo N."/>
            <person name="Gu Y.Q."/>
            <person name="Zhou H."/>
            <person name="Devos K.M."/>
            <person name="Bennetzen J.L."/>
            <person name="Unver T."/>
            <person name="Budak H."/>
            <person name="Gulick P.J."/>
            <person name="Galiba G."/>
            <person name="Kalapos B."/>
            <person name="Nelson D.R."/>
            <person name="Li P."/>
            <person name="You F.M."/>
            <person name="Luo M.C."/>
            <person name="Dvorak J."/>
        </authorList>
    </citation>
    <scope>NUCLEOTIDE SEQUENCE [LARGE SCALE GENOMIC DNA]</scope>
    <source>
        <strain evidence="2">cv. AL8/78</strain>
    </source>
</reference>
<proteinExistence type="predicted"/>
<organism evidence="2 3">
    <name type="scientific">Aegilops tauschii subsp. strangulata</name>
    <name type="common">Goatgrass</name>
    <dbReference type="NCBI Taxonomy" id="200361"/>
    <lineage>
        <taxon>Eukaryota</taxon>
        <taxon>Viridiplantae</taxon>
        <taxon>Streptophyta</taxon>
        <taxon>Embryophyta</taxon>
        <taxon>Tracheophyta</taxon>
        <taxon>Spermatophyta</taxon>
        <taxon>Magnoliopsida</taxon>
        <taxon>Liliopsida</taxon>
        <taxon>Poales</taxon>
        <taxon>Poaceae</taxon>
        <taxon>BOP clade</taxon>
        <taxon>Pooideae</taxon>
        <taxon>Triticodae</taxon>
        <taxon>Triticeae</taxon>
        <taxon>Triticinae</taxon>
        <taxon>Aegilops</taxon>
    </lineage>
</organism>
<keyword evidence="3" id="KW-1185">Reference proteome</keyword>
<name>A0A453CFH0_AEGTS</name>
<dbReference type="Proteomes" id="UP000015105">
    <property type="component" value="Chromosome 2D"/>
</dbReference>
<evidence type="ECO:0000313" key="3">
    <source>
        <dbReference type="Proteomes" id="UP000015105"/>
    </source>
</evidence>
<feature type="region of interest" description="Disordered" evidence="1">
    <location>
        <begin position="1"/>
        <end position="30"/>
    </location>
</feature>
<reference evidence="2" key="3">
    <citation type="journal article" date="2017" name="Nature">
        <title>Genome sequence of the progenitor of the wheat D genome Aegilops tauschii.</title>
        <authorList>
            <person name="Luo M.C."/>
            <person name="Gu Y.Q."/>
            <person name="Puiu D."/>
            <person name="Wang H."/>
            <person name="Twardziok S.O."/>
            <person name="Deal K.R."/>
            <person name="Huo N."/>
            <person name="Zhu T."/>
            <person name="Wang L."/>
            <person name="Wang Y."/>
            <person name="McGuire P.E."/>
            <person name="Liu S."/>
            <person name="Long H."/>
            <person name="Ramasamy R.K."/>
            <person name="Rodriguez J.C."/>
            <person name="Van S.L."/>
            <person name="Yuan L."/>
            <person name="Wang Z."/>
            <person name="Xia Z."/>
            <person name="Xiao L."/>
            <person name="Anderson O.D."/>
            <person name="Ouyang S."/>
            <person name="Liang Y."/>
            <person name="Zimin A.V."/>
            <person name="Pertea G."/>
            <person name="Qi P."/>
            <person name="Bennetzen J.L."/>
            <person name="Dai X."/>
            <person name="Dawson M.W."/>
            <person name="Muller H.G."/>
            <person name="Kugler K."/>
            <person name="Rivarola-Duarte L."/>
            <person name="Spannagl M."/>
            <person name="Mayer K.F.X."/>
            <person name="Lu F.H."/>
            <person name="Bevan M.W."/>
            <person name="Leroy P."/>
            <person name="Li P."/>
            <person name="You F.M."/>
            <person name="Sun Q."/>
            <person name="Liu Z."/>
            <person name="Lyons E."/>
            <person name="Wicker T."/>
            <person name="Salzberg S.L."/>
            <person name="Devos K.M."/>
            <person name="Dvorak J."/>
        </authorList>
    </citation>
    <scope>NUCLEOTIDE SEQUENCE [LARGE SCALE GENOMIC DNA]</scope>
    <source>
        <strain evidence="2">cv. AL8/78</strain>
    </source>
</reference>
<evidence type="ECO:0000313" key="2">
    <source>
        <dbReference type="EnsemblPlants" id="AET2Gv20827500.3"/>
    </source>
</evidence>
<accession>A0A453CFH0</accession>
<reference evidence="2" key="4">
    <citation type="submission" date="2019-03" db="UniProtKB">
        <authorList>
            <consortium name="EnsemblPlants"/>
        </authorList>
    </citation>
    <scope>IDENTIFICATION</scope>
</reference>
<evidence type="ECO:0000256" key="1">
    <source>
        <dbReference type="SAM" id="MobiDB-lite"/>
    </source>
</evidence>
<feature type="compositionally biased region" description="Polar residues" evidence="1">
    <location>
        <begin position="14"/>
        <end position="25"/>
    </location>
</feature>
<sequence>MQAGLHRDPLSLHEITQQNSQQSNGNHEHQRETTIAILLADLPSHKVQFLTKLVVLLNSRVSLFS</sequence>